<name>A0A498C3D9_9GAMM</name>
<feature type="region of interest" description="Disordered" evidence="1">
    <location>
        <begin position="1"/>
        <end position="350"/>
    </location>
</feature>
<gene>
    <name evidence="2" type="ORF">DFR31_0530</name>
</gene>
<evidence type="ECO:0000256" key="1">
    <source>
        <dbReference type="SAM" id="MobiDB-lite"/>
    </source>
</evidence>
<dbReference type="AlphaFoldDB" id="A0A498C3D9"/>
<organism evidence="2 3">
    <name type="scientific">Alkalispirillum mobile</name>
    <dbReference type="NCBI Taxonomy" id="85925"/>
    <lineage>
        <taxon>Bacteria</taxon>
        <taxon>Pseudomonadati</taxon>
        <taxon>Pseudomonadota</taxon>
        <taxon>Gammaproteobacteria</taxon>
        <taxon>Chromatiales</taxon>
        <taxon>Ectothiorhodospiraceae</taxon>
        <taxon>Alkalispirillum</taxon>
    </lineage>
</organism>
<proteinExistence type="predicted"/>
<feature type="compositionally biased region" description="Acidic residues" evidence="1">
    <location>
        <begin position="30"/>
        <end position="46"/>
    </location>
</feature>
<evidence type="ECO:0000313" key="3">
    <source>
        <dbReference type="Proteomes" id="UP000275461"/>
    </source>
</evidence>
<comment type="caution">
    <text evidence="2">The sequence shown here is derived from an EMBL/GenBank/DDBJ whole genome shotgun (WGS) entry which is preliminary data.</text>
</comment>
<keyword evidence="3" id="KW-1185">Reference proteome</keyword>
<dbReference type="EMBL" id="RCDA01000001">
    <property type="protein sequence ID" value="RLK50624.1"/>
    <property type="molecule type" value="Genomic_DNA"/>
</dbReference>
<feature type="compositionally biased region" description="Basic and acidic residues" evidence="1">
    <location>
        <begin position="157"/>
        <end position="177"/>
    </location>
</feature>
<evidence type="ECO:0000313" key="2">
    <source>
        <dbReference type="EMBL" id="RLK50624.1"/>
    </source>
</evidence>
<feature type="compositionally biased region" description="Basic and acidic residues" evidence="1">
    <location>
        <begin position="1"/>
        <end position="13"/>
    </location>
</feature>
<reference evidence="2 3" key="1">
    <citation type="submission" date="2018-10" db="EMBL/GenBank/DDBJ databases">
        <title>Genomic Encyclopedia of Type Strains, Phase IV (KMG-IV): sequencing the most valuable type-strain genomes for metagenomic binning, comparative biology and taxonomic classification.</title>
        <authorList>
            <person name="Goeker M."/>
        </authorList>
    </citation>
    <scope>NUCLEOTIDE SEQUENCE [LARGE SCALE GENOMIC DNA]</scope>
    <source>
        <strain evidence="2 3">DSM 12769</strain>
    </source>
</reference>
<dbReference type="Proteomes" id="UP000275461">
    <property type="component" value="Unassembled WGS sequence"/>
</dbReference>
<protein>
    <submittedName>
        <fullName evidence="2">Uncharacterized protein</fullName>
    </submittedName>
</protein>
<feature type="compositionally biased region" description="Low complexity" evidence="1">
    <location>
        <begin position="228"/>
        <end position="238"/>
    </location>
</feature>
<sequence>MRFLHDVLRDARRPLRPGGATVWRSHAGEAEPDESPAPPPEEEDEGANTVYRFQKAGEGPPPQVVERGKPAGRTPAGDAVLPLPGAPRRADAGPPVAAEQYVERRTTADGKTESMNKPATAGRGRDGIAGERGTVDRSATVDDNARSVDVHSASTTLEKERLSVKAEVTETGNERETPSTARRLKTADSNASVSKRSARGNPGAATPSETYPASRRGADDPVPGTGQAESAVAPAGEAAPPPLAAGQRVPPPDGPISDVAPSAPHAEPEPVPAVPRTTPAGDPSGDGSAARPGPAPEPASETAPAAGARPSVRIGQVDVVVVNAAAPAREGGRRSESGRAALSRNYLRRF</sequence>
<feature type="compositionally biased region" description="Basic and acidic residues" evidence="1">
    <location>
        <begin position="123"/>
        <end position="149"/>
    </location>
</feature>
<feature type="compositionally biased region" description="Low complexity" evidence="1">
    <location>
        <begin position="317"/>
        <end position="329"/>
    </location>
</feature>
<feature type="compositionally biased region" description="Low complexity" evidence="1">
    <location>
        <begin position="298"/>
        <end position="310"/>
    </location>
</feature>
<feature type="compositionally biased region" description="Pro residues" evidence="1">
    <location>
        <begin position="239"/>
        <end position="254"/>
    </location>
</feature>
<accession>A0A498C3D9</accession>
<feature type="compositionally biased region" description="Low complexity" evidence="1">
    <location>
        <begin position="81"/>
        <end position="98"/>
    </location>
</feature>
<feature type="compositionally biased region" description="Basic and acidic residues" evidence="1">
    <location>
        <begin position="101"/>
        <end position="114"/>
    </location>
</feature>